<keyword evidence="4" id="KW-1185">Reference proteome</keyword>
<reference evidence="3 4" key="1">
    <citation type="submission" date="2024-08" db="EMBL/GenBank/DDBJ databases">
        <title>Insights into the chromosomal genome structure of Flemingia macrophylla.</title>
        <authorList>
            <person name="Ding Y."/>
            <person name="Zhao Y."/>
            <person name="Bi W."/>
            <person name="Wu M."/>
            <person name="Zhao G."/>
            <person name="Gong Y."/>
            <person name="Li W."/>
            <person name="Zhang P."/>
        </authorList>
    </citation>
    <scope>NUCLEOTIDE SEQUENCE [LARGE SCALE GENOMIC DNA]</scope>
    <source>
        <strain evidence="3">DYQJB</strain>
        <tissue evidence="3">Leaf</tissue>
    </source>
</reference>
<accession>A0ABD1LGB3</accession>
<evidence type="ECO:0000256" key="1">
    <source>
        <dbReference type="SAM" id="MobiDB-lite"/>
    </source>
</evidence>
<dbReference type="AlphaFoldDB" id="A0ABD1LGB3"/>
<gene>
    <name evidence="3" type="ORF">Fmac_026954</name>
</gene>
<sequence length="750" mass="83881">MEVGAVDPYTTNPGPIDGSVLYDQDKHVSTAVWDGQERGALRCHEHTSKLDQWTLTPKQVELVEQAGFGYLRSIPAISLDNPLISALVERWRRETNTFHLNVGEMTVTLKDVALLLGLAIDGEPVIGITYTTCSSVCEKYLGRTPESGYTSGGMVKLSWLKEFFSRCPEDAPIEVIEQHTRAYILYLVGSTIFSTTTGNKVPVMYLPLFENFDRCGQYAWGAAALAFLYRALGNASLKTQSTISGCLTLLQCWSYFHLNIGRPKLNLELMHDRFPFVLRWKGKQSGPTANRDVVFYRKALDSLKPCDVEWLPYRNLDSMVIPEHIKSTLILGRSKTMLICFDKAERHLPNRCLRQYGMLQSIPDDVERWERKSRGVDGGVDLSGKMESELNEWMDRQLHIVDGDEGVDESEYMEWYLRITRKFIGRPISLSSEFQRTNAGLRDIAHIADTFSTKGLDQQQIESISRIRYIAHECLRDQIGGPVMASGNPQVELGKRVRGKERVRRKGGMGKRMRKDGVVQYNAISDDEQPQYYGTAIDVSQLHLSHIERELDHAQLCSVDNAVSVVQLMHADADGDSMQLCDTHIEVDESELGYAAGEENNEEPDDVAAEFSHEELKHRAGEDIKQELNLVTGEQTIEELNVANEIHMVQPSDNLVIDNSQLCDVSHDIDDAALPDDAAAAEANHSHLGDSSLINPQQSNPTVNLVNSQLSHINTESELPSAKAAMEVSQHSSIETNEDISQKGDCSVAV</sequence>
<dbReference type="InterPro" id="IPR019557">
    <property type="entry name" value="AminoTfrase-like_pln_mobile"/>
</dbReference>
<evidence type="ECO:0000259" key="2">
    <source>
        <dbReference type="Pfam" id="PF10536"/>
    </source>
</evidence>
<name>A0ABD1LGB3_9FABA</name>
<protein>
    <recommendedName>
        <fullName evidence="2">Aminotransferase-like plant mobile domain-containing protein</fullName>
    </recommendedName>
</protein>
<dbReference type="Proteomes" id="UP001603857">
    <property type="component" value="Unassembled WGS sequence"/>
</dbReference>
<feature type="region of interest" description="Disordered" evidence="1">
    <location>
        <begin position="728"/>
        <end position="750"/>
    </location>
</feature>
<dbReference type="EMBL" id="JBGMDY010000009">
    <property type="protein sequence ID" value="KAL2322575.1"/>
    <property type="molecule type" value="Genomic_DNA"/>
</dbReference>
<dbReference type="Pfam" id="PF10536">
    <property type="entry name" value="PMD"/>
    <property type="match status" value="1"/>
</dbReference>
<feature type="domain" description="Aminotransferase-like plant mobile" evidence="2">
    <location>
        <begin position="67"/>
        <end position="416"/>
    </location>
</feature>
<organism evidence="3 4">
    <name type="scientific">Flemingia macrophylla</name>
    <dbReference type="NCBI Taxonomy" id="520843"/>
    <lineage>
        <taxon>Eukaryota</taxon>
        <taxon>Viridiplantae</taxon>
        <taxon>Streptophyta</taxon>
        <taxon>Embryophyta</taxon>
        <taxon>Tracheophyta</taxon>
        <taxon>Spermatophyta</taxon>
        <taxon>Magnoliopsida</taxon>
        <taxon>eudicotyledons</taxon>
        <taxon>Gunneridae</taxon>
        <taxon>Pentapetalae</taxon>
        <taxon>rosids</taxon>
        <taxon>fabids</taxon>
        <taxon>Fabales</taxon>
        <taxon>Fabaceae</taxon>
        <taxon>Papilionoideae</taxon>
        <taxon>50 kb inversion clade</taxon>
        <taxon>NPAAA clade</taxon>
        <taxon>indigoferoid/millettioid clade</taxon>
        <taxon>Phaseoleae</taxon>
        <taxon>Flemingia</taxon>
    </lineage>
</organism>
<evidence type="ECO:0000313" key="3">
    <source>
        <dbReference type="EMBL" id="KAL2322575.1"/>
    </source>
</evidence>
<proteinExistence type="predicted"/>
<dbReference type="PANTHER" id="PTHR46033">
    <property type="entry name" value="PROTEIN MAIN-LIKE 2"/>
    <property type="match status" value="1"/>
</dbReference>
<dbReference type="InterPro" id="IPR044824">
    <property type="entry name" value="MAIN-like"/>
</dbReference>
<comment type="caution">
    <text evidence="3">The sequence shown here is derived from an EMBL/GenBank/DDBJ whole genome shotgun (WGS) entry which is preliminary data.</text>
</comment>
<dbReference type="PANTHER" id="PTHR46033:SF1">
    <property type="entry name" value="PROTEIN MAIN-LIKE 2"/>
    <property type="match status" value="1"/>
</dbReference>
<evidence type="ECO:0000313" key="4">
    <source>
        <dbReference type="Proteomes" id="UP001603857"/>
    </source>
</evidence>